<dbReference type="AlphaFoldDB" id="A0A316ULD6"/>
<feature type="domain" description="Pop1 N-terminal" evidence="5">
    <location>
        <begin position="160"/>
        <end position="228"/>
    </location>
</feature>
<evidence type="ECO:0000256" key="1">
    <source>
        <dbReference type="ARBA" id="ARBA00004123"/>
    </source>
</evidence>
<evidence type="ECO:0000259" key="6">
    <source>
        <dbReference type="Pfam" id="PF08170"/>
    </source>
</evidence>
<organism evidence="7 8">
    <name type="scientific">Jaminaea rosea</name>
    <dbReference type="NCBI Taxonomy" id="1569628"/>
    <lineage>
        <taxon>Eukaryota</taxon>
        <taxon>Fungi</taxon>
        <taxon>Dikarya</taxon>
        <taxon>Basidiomycota</taxon>
        <taxon>Ustilaginomycotina</taxon>
        <taxon>Exobasidiomycetes</taxon>
        <taxon>Microstromatales</taxon>
        <taxon>Microstromatales incertae sedis</taxon>
        <taxon>Jaminaea</taxon>
    </lineage>
</organism>
<comment type="subcellular location">
    <subcellularLocation>
        <location evidence="1">Nucleus</location>
    </subcellularLocation>
</comment>
<dbReference type="RefSeq" id="XP_025359345.1">
    <property type="nucleotide sequence ID" value="XM_025509422.1"/>
</dbReference>
<dbReference type="PANTHER" id="PTHR22731:SF3">
    <property type="entry name" value="RIBONUCLEASES P_MRP PROTEIN SUBUNIT POP1"/>
    <property type="match status" value="1"/>
</dbReference>
<dbReference type="GO" id="GO:0005655">
    <property type="term" value="C:nucleolar ribonuclease P complex"/>
    <property type="evidence" value="ECO:0007669"/>
    <property type="project" value="InterPro"/>
</dbReference>
<name>A0A316ULD6_9BASI</name>
<feature type="compositionally biased region" description="Basic and acidic residues" evidence="4">
    <location>
        <begin position="522"/>
        <end position="557"/>
    </location>
</feature>
<feature type="domain" description="Pop1 N-terminal" evidence="5">
    <location>
        <begin position="68"/>
        <end position="155"/>
    </location>
</feature>
<feature type="region of interest" description="Disordered" evidence="4">
    <location>
        <begin position="1"/>
        <end position="60"/>
    </location>
</feature>
<reference evidence="7 8" key="1">
    <citation type="journal article" date="2018" name="Mol. Biol. Evol.">
        <title>Broad Genomic Sampling Reveals a Smut Pathogenic Ancestry of the Fungal Clade Ustilaginomycotina.</title>
        <authorList>
            <person name="Kijpornyongpan T."/>
            <person name="Mondo S.J."/>
            <person name="Barry K."/>
            <person name="Sandor L."/>
            <person name="Lee J."/>
            <person name="Lipzen A."/>
            <person name="Pangilinan J."/>
            <person name="LaButti K."/>
            <person name="Hainaut M."/>
            <person name="Henrissat B."/>
            <person name="Grigoriev I.V."/>
            <person name="Spatafora J.W."/>
            <person name="Aime M.C."/>
        </authorList>
    </citation>
    <scope>NUCLEOTIDE SEQUENCE [LARGE SCALE GENOMIC DNA]</scope>
    <source>
        <strain evidence="7 8">MCA 5214</strain>
    </source>
</reference>
<feature type="region of interest" description="Disordered" evidence="4">
    <location>
        <begin position="440"/>
        <end position="466"/>
    </location>
</feature>
<feature type="region of interest" description="Disordered" evidence="4">
    <location>
        <begin position="520"/>
        <end position="692"/>
    </location>
</feature>
<protein>
    <submittedName>
        <fullName evidence="7">POP1-domain-containing protein</fullName>
    </submittedName>
</protein>
<feature type="compositionally biased region" description="Low complexity" evidence="4">
    <location>
        <begin position="592"/>
        <end position="604"/>
    </location>
</feature>
<evidence type="ECO:0000313" key="8">
    <source>
        <dbReference type="Proteomes" id="UP000245884"/>
    </source>
</evidence>
<sequence>MAPPPASAARNDKGKARAGKNADLSSSTRKEQRIAQRRQARTIPTQPQASTSSSTSSTLAPQLDVEPYLLSRRFEIAALRKAIKTSRSSSATRAWQLLPRHARRRAASHNVLRLPSRLRAKGLAELRSSTTLAKARSQIRKRLPNHPMAKAEARKLELRGRAARPEARWLETHLWLAKRFRMSREEFDGDRWGYVLPEEPYMKGEKTDWRATNGGCAIWDASWEQWVRVGVKLPKSAKGKEREMDVDGDFGAARGTLQQEEAVQLLEKLTMVARLVAGGSASGEALRLSASTSRITAFSATLHGGIENTNSDRALCPAKLYLVLPTRSEPVARSNDTTPTAGPSSSSSTAPAQPANPPQAAQARRLRRLLRLLPPPPQQSEINPDAELLVRTHPAAVDTLHRALQAAVIRVAKEATEKEEERAHFVVQRLEGPPADIVVGDDAAQRSPSRKGATSASSGLDADPCSSSAKLAQTHLSSHLKHRLSLLRQSELRNRAFCTFELYGPKSGEVLGRVLQLSAKGTNEETRRRWEEMTAKPTGDGKRKVDDTEAVRPKDSSGEGIACLSVRVHDPRLGLRRGPTTRAPGRKGGAQKGKQGQSKQGPAALSPSAAKEASSNQAAPATSAGKRKLTDSDLSADAEGPPSKAARTLEGEQNVPHTTAKTEDRFVPTTRHPHLLTNGYPYPSQTQGDLDSRRSALLASGLAATSKKRGRARTTNSLLEPTSKDDVIPVVIVPRADGVQGFTLLVPQGWGRPFWHALLGSKAIPGTGSGEVRPLGLGGWRALQRETGRASFPGEWPYAPAVASKGRGKEKRQGGQATAWQRSVSFAAAKREEEWARRPKAKRINYEKLGVSWPFGGVEMWMSCARTGEGVLREELLKLGQSSGKAKPDERITTERADKDAGHGLHLHGSTLLLRAQIFWLRQLLATTTVVPPSAHQLLLGRARSLLLHSCSSSTSAASSSKPTKRDTSHALVLVNLETLPGTGGALSEGDELHLLPYAGAMQGSNGKAMRGKRQPIGALTSGRFSLTRGRSTGMALCSASAWVWAVASSHSSAGQTSRATPFATEVGKGEGEGDETDVPAEKKRLKKMRGLIGLAEQGLNSIWQDTVDSEGSNGVEQWESARLIVRSISGGTEREVVARLVRV</sequence>
<evidence type="ECO:0000259" key="5">
    <source>
        <dbReference type="Pfam" id="PF06978"/>
    </source>
</evidence>
<dbReference type="STRING" id="1569628.A0A316ULD6"/>
<dbReference type="EMBL" id="KZ819679">
    <property type="protein sequence ID" value="PWN24733.1"/>
    <property type="molecule type" value="Genomic_DNA"/>
</dbReference>
<feature type="domain" description="POPLD" evidence="6">
    <location>
        <begin position="741"/>
        <end position="855"/>
    </location>
</feature>
<evidence type="ECO:0000256" key="3">
    <source>
        <dbReference type="ARBA" id="ARBA00023242"/>
    </source>
</evidence>
<dbReference type="OrthoDB" id="442863at2759"/>
<feature type="region of interest" description="Disordered" evidence="4">
    <location>
        <begin position="1055"/>
        <end position="1079"/>
    </location>
</feature>
<keyword evidence="3" id="KW-0539">Nucleus</keyword>
<dbReference type="Proteomes" id="UP000245884">
    <property type="component" value="Unassembled WGS sequence"/>
</dbReference>
<keyword evidence="2" id="KW-0819">tRNA processing</keyword>
<proteinExistence type="predicted"/>
<dbReference type="InterPro" id="IPR039182">
    <property type="entry name" value="Pop1"/>
</dbReference>
<feature type="region of interest" description="Disordered" evidence="4">
    <location>
        <begin position="327"/>
        <end position="362"/>
    </location>
</feature>
<evidence type="ECO:0000256" key="4">
    <source>
        <dbReference type="SAM" id="MobiDB-lite"/>
    </source>
</evidence>
<feature type="compositionally biased region" description="Low complexity" evidence="4">
    <location>
        <begin position="337"/>
        <end position="362"/>
    </location>
</feature>
<dbReference type="GO" id="GO:0001682">
    <property type="term" value="P:tRNA 5'-leader removal"/>
    <property type="evidence" value="ECO:0007669"/>
    <property type="project" value="InterPro"/>
</dbReference>
<evidence type="ECO:0000313" key="7">
    <source>
        <dbReference type="EMBL" id="PWN24733.1"/>
    </source>
</evidence>
<dbReference type="PANTHER" id="PTHR22731">
    <property type="entry name" value="RIBONUCLEASES P/MRP PROTEIN SUBUNIT POP1"/>
    <property type="match status" value="1"/>
</dbReference>
<evidence type="ECO:0000256" key="2">
    <source>
        <dbReference type="ARBA" id="ARBA00022694"/>
    </source>
</evidence>
<dbReference type="InterPro" id="IPR012590">
    <property type="entry name" value="POPLD_dom"/>
</dbReference>
<accession>A0A316ULD6</accession>
<dbReference type="GO" id="GO:0000172">
    <property type="term" value="C:ribonuclease MRP complex"/>
    <property type="evidence" value="ECO:0007669"/>
    <property type="project" value="InterPro"/>
</dbReference>
<dbReference type="Pfam" id="PF08170">
    <property type="entry name" value="POPLD"/>
    <property type="match status" value="1"/>
</dbReference>
<dbReference type="InterPro" id="IPR009723">
    <property type="entry name" value="Pop1_N"/>
</dbReference>
<gene>
    <name evidence="7" type="ORF">BDZ90DRAFT_282065</name>
</gene>
<keyword evidence="8" id="KW-1185">Reference proteome</keyword>
<dbReference type="Pfam" id="PF06978">
    <property type="entry name" value="POP1_N"/>
    <property type="match status" value="2"/>
</dbReference>
<dbReference type="GeneID" id="37031245"/>